<dbReference type="PANTHER" id="PTHR11685">
    <property type="entry name" value="RBR FAMILY RING FINGER AND IBR DOMAIN-CONTAINING"/>
    <property type="match status" value="1"/>
</dbReference>
<dbReference type="Pfam" id="PF13923">
    <property type="entry name" value="zf-C3HC4_2"/>
    <property type="match status" value="1"/>
</dbReference>
<evidence type="ECO:0000256" key="1">
    <source>
        <dbReference type="ARBA" id="ARBA00001798"/>
    </source>
</evidence>
<feature type="domain" description="RING-type" evidence="11">
    <location>
        <begin position="77"/>
        <end position="124"/>
    </location>
</feature>
<dbReference type="PROSITE" id="PS51873">
    <property type="entry name" value="TRIAD"/>
    <property type="match status" value="1"/>
</dbReference>
<name>A0A9N8DLL4_9STRA</name>
<dbReference type="Gene3D" id="3.30.40.10">
    <property type="entry name" value="Zinc/RING finger domain, C3HC4 (zinc finger)"/>
    <property type="match status" value="1"/>
</dbReference>
<dbReference type="OrthoDB" id="10009520at2759"/>
<dbReference type="InterPro" id="IPR002867">
    <property type="entry name" value="IBR_dom"/>
</dbReference>
<dbReference type="Pfam" id="PF01485">
    <property type="entry name" value="IBR"/>
    <property type="match status" value="1"/>
</dbReference>
<evidence type="ECO:0000313" key="14">
    <source>
        <dbReference type="Proteomes" id="UP001153069"/>
    </source>
</evidence>
<dbReference type="PROSITE" id="PS50089">
    <property type="entry name" value="ZF_RING_2"/>
    <property type="match status" value="1"/>
</dbReference>
<dbReference type="InterPro" id="IPR001841">
    <property type="entry name" value="Znf_RING"/>
</dbReference>
<sequence length="497" mass="56071">MASLDRQVQDCVEALGVPTEAAAPLLRHHQYNLQHLLQSYSDKPDQVLALAGVKHRCGTGHTGHTGTQTNDNDTEDCLICMDSLTPANSMSMPCGHVFCLDCWQDYLVNLANCEGPSFVSSTCPQQGCQEVISHTEVQTAAPLLLDKFQHYQLQSFVESNPLLKWCPGKACDCIAKAVAPHVLEEAADVHCKSCNTQFCMACPPSDTDDAVCEPHAMISCQTLQRWKAKNSNESETSNWILANTKNCPHCNSRIHKDGGCMYVTCQKCKKGFCWMCKGTHHVWQCNAYQASPAAEDDVAKAKNELERYLHYYERYHGHNKAQTFAQKQLNKLIKQELQDANGTTHSSHKKKKKKTKTKTKTKTDSTTTTDSTKSDKMDVEETEDEEEEAPPVDVRLPSLLKDANQQLVQCRRVLKYSYVFAYYHFGPQANESLKRQKETFEHHQGILEGLTEGLSKITEIKQRHKINLQDVTNRTRVIGQFIKNVLENVQTMKEMEV</sequence>
<evidence type="ECO:0000256" key="2">
    <source>
        <dbReference type="ARBA" id="ARBA00012251"/>
    </source>
</evidence>
<gene>
    <name evidence="13" type="ORF">SEMRO_212_G088220.1</name>
</gene>
<dbReference type="Pfam" id="PF19422">
    <property type="entry name" value="Ariadne"/>
    <property type="match status" value="1"/>
</dbReference>
<dbReference type="AlphaFoldDB" id="A0A9N8DLL4"/>
<protein>
    <recommendedName>
        <fullName evidence="2">RBR-type E3 ubiquitin transferase</fullName>
        <ecNumber evidence="2">2.3.2.31</ecNumber>
    </recommendedName>
</protein>
<accession>A0A9N8DLL4</accession>
<evidence type="ECO:0000256" key="9">
    <source>
        <dbReference type="PROSITE-ProRule" id="PRU00175"/>
    </source>
</evidence>
<evidence type="ECO:0000256" key="4">
    <source>
        <dbReference type="ARBA" id="ARBA00022723"/>
    </source>
</evidence>
<dbReference type="SMART" id="SM00647">
    <property type="entry name" value="IBR"/>
    <property type="match status" value="2"/>
</dbReference>
<dbReference type="GO" id="GO:0061630">
    <property type="term" value="F:ubiquitin protein ligase activity"/>
    <property type="evidence" value="ECO:0007669"/>
    <property type="project" value="UniProtKB-EC"/>
</dbReference>
<keyword evidence="4" id="KW-0479">Metal-binding</keyword>
<dbReference type="InterPro" id="IPR044066">
    <property type="entry name" value="TRIAD_supradom"/>
</dbReference>
<proteinExistence type="predicted"/>
<organism evidence="13 14">
    <name type="scientific">Seminavis robusta</name>
    <dbReference type="NCBI Taxonomy" id="568900"/>
    <lineage>
        <taxon>Eukaryota</taxon>
        <taxon>Sar</taxon>
        <taxon>Stramenopiles</taxon>
        <taxon>Ochrophyta</taxon>
        <taxon>Bacillariophyta</taxon>
        <taxon>Bacillariophyceae</taxon>
        <taxon>Bacillariophycidae</taxon>
        <taxon>Naviculales</taxon>
        <taxon>Naviculaceae</taxon>
        <taxon>Seminavis</taxon>
    </lineage>
</organism>
<dbReference type="Gene3D" id="1.20.120.1750">
    <property type="match status" value="1"/>
</dbReference>
<evidence type="ECO:0000256" key="8">
    <source>
        <dbReference type="ARBA" id="ARBA00022833"/>
    </source>
</evidence>
<dbReference type="EC" id="2.3.2.31" evidence="2"/>
<comment type="caution">
    <text evidence="13">The sequence shown here is derived from an EMBL/GenBank/DDBJ whole genome shotgun (WGS) entry which is preliminary data.</text>
</comment>
<dbReference type="GO" id="GO:0016567">
    <property type="term" value="P:protein ubiquitination"/>
    <property type="evidence" value="ECO:0007669"/>
    <property type="project" value="InterPro"/>
</dbReference>
<keyword evidence="14" id="KW-1185">Reference proteome</keyword>
<comment type="catalytic activity">
    <reaction evidence="1">
        <text>[E2 ubiquitin-conjugating enzyme]-S-ubiquitinyl-L-cysteine + [acceptor protein]-L-lysine = [E2 ubiquitin-conjugating enzyme]-L-cysteine + [acceptor protein]-N(6)-ubiquitinyl-L-lysine.</text>
        <dbReference type="EC" id="2.3.2.31"/>
    </reaction>
</comment>
<dbReference type="InterPro" id="IPR045840">
    <property type="entry name" value="Ariadne"/>
</dbReference>
<evidence type="ECO:0000256" key="10">
    <source>
        <dbReference type="SAM" id="MobiDB-lite"/>
    </source>
</evidence>
<keyword evidence="6 9" id="KW-0863">Zinc-finger</keyword>
<dbReference type="Proteomes" id="UP001153069">
    <property type="component" value="Unassembled WGS sequence"/>
</dbReference>
<evidence type="ECO:0000259" key="12">
    <source>
        <dbReference type="PROSITE" id="PS51873"/>
    </source>
</evidence>
<reference evidence="13" key="1">
    <citation type="submission" date="2020-06" db="EMBL/GenBank/DDBJ databases">
        <authorList>
            <consortium name="Plant Systems Biology data submission"/>
        </authorList>
    </citation>
    <scope>NUCLEOTIDE SEQUENCE</scope>
    <source>
        <strain evidence="13">D6</strain>
    </source>
</reference>
<keyword evidence="5" id="KW-0677">Repeat</keyword>
<dbReference type="Pfam" id="PF22191">
    <property type="entry name" value="IBR_1"/>
    <property type="match status" value="1"/>
</dbReference>
<evidence type="ECO:0000256" key="5">
    <source>
        <dbReference type="ARBA" id="ARBA00022737"/>
    </source>
</evidence>
<evidence type="ECO:0000259" key="11">
    <source>
        <dbReference type="PROSITE" id="PS50089"/>
    </source>
</evidence>
<evidence type="ECO:0000256" key="6">
    <source>
        <dbReference type="ARBA" id="ARBA00022771"/>
    </source>
</evidence>
<feature type="domain" description="RING-type" evidence="12">
    <location>
        <begin position="73"/>
        <end position="322"/>
    </location>
</feature>
<dbReference type="InterPro" id="IPR031127">
    <property type="entry name" value="E3_UB_ligase_RBR"/>
</dbReference>
<evidence type="ECO:0000256" key="3">
    <source>
        <dbReference type="ARBA" id="ARBA00022679"/>
    </source>
</evidence>
<keyword evidence="3" id="KW-0808">Transferase</keyword>
<feature type="compositionally biased region" description="Acidic residues" evidence="10">
    <location>
        <begin position="380"/>
        <end position="390"/>
    </location>
</feature>
<keyword evidence="7" id="KW-0833">Ubl conjugation pathway</keyword>
<evidence type="ECO:0000256" key="7">
    <source>
        <dbReference type="ARBA" id="ARBA00022786"/>
    </source>
</evidence>
<dbReference type="InterPro" id="IPR013083">
    <property type="entry name" value="Znf_RING/FYVE/PHD"/>
</dbReference>
<dbReference type="SUPFAM" id="SSF57850">
    <property type="entry name" value="RING/U-box"/>
    <property type="match status" value="2"/>
</dbReference>
<keyword evidence="8" id="KW-0862">Zinc</keyword>
<dbReference type="EMBL" id="CAICTM010000211">
    <property type="protein sequence ID" value="CAB9504892.1"/>
    <property type="molecule type" value="Genomic_DNA"/>
</dbReference>
<dbReference type="GO" id="GO:0008270">
    <property type="term" value="F:zinc ion binding"/>
    <property type="evidence" value="ECO:0007669"/>
    <property type="project" value="UniProtKB-KW"/>
</dbReference>
<feature type="compositionally biased region" description="Basic residues" evidence="10">
    <location>
        <begin position="346"/>
        <end position="360"/>
    </location>
</feature>
<feature type="region of interest" description="Disordered" evidence="10">
    <location>
        <begin position="338"/>
        <end position="391"/>
    </location>
</feature>
<evidence type="ECO:0000313" key="13">
    <source>
        <dbReference type="EMBL" id="CAB9504892.1"/>
    </source>
</evidence>